<accession>A0A1Q8EE50</accession>
<dbReference type="EMBL" id="UHEN01000001">
    <property type="protein sequence ID" value="SUN08088.1"/>
    <property type="molecule type" value="Genomic_DNA"/>
</dbReference>
<dbReference type="RefSeq" id="WP_075098972.1">
    <property type="nucleotide sequence ID" value="NZ_MSJL01000013.1"/>
</dbReference>
<feature type="domain" description="VTC" evidence="1">
    <location>
        <begin position="12"/>
        <end position="232"/>
    </location>
</feature>
<dbReference type="InterPro" id="IPR033469">
    <property type="entry name" value="CYTH-like_dom_sf"/>
</dbReference>
<keyword evidence="4" id="KW-1185">Reference proteome</keyword>
<protein>
    <submittedName>
        <fullName evidence="3">Spx family transcriptional regulator</fullName>
    </submittedName>
    <submittedName>
        <fullName evidence="2">Transporter</fullName>
    </submittedName>
</protein>
<dbReference type="Proteomes" id="UP000186437">
    <property type="component" value="Unassembled WGS sequence"/>
</dbReference>
<organism evidence="2 4">
    <name type="scientific">Streptococcus acidominimus</name>
    <dbReference type="NCBI Taxonomy" id="1326"/>
    <lineage>
        <taxon>Bacteria</taxon>
        <taxon>Bacillati</taxon>
        <taxon>Bacillota</taxon>
        <taxon>Bacilli</taxon>
        <taxon>Lactobacillales</taxon>
        <taxon>Streptococcaceae</taxon>
        <taxon>Streptococcus</taxon>
    </lineage>
</organism>
<dbReference type="Pfam" id="PF09359">
    <property type="entry name" value="VTC"/>
    <property type="match status" value="1"/>
</dbReference>
<proteinExistence type="predicted"/>
<evidence type="ECO:0000313" key="2">
    <source>
        <dbReference type="EMBL" id="OLF50085.1"/>
    </source>
</evidence>
<dbReference type="InterPro" id="IPR042267">
    <property type="entry name" value="VTC_sf"/>
</dbReference>
<dbReference type="Gene3D" id="3.20.100.30">
    <property type="entry name" value="VTC, catalytic tunnel domain"/>
    <property type="match status" value="1"/>
</dbReference>
<dbReference type="InterPro" id="IPR018966">
    <property type="entry name" value="VTC_domain"/>
</dbReference>
<dbReference type="AlphaFoldDB" id="A0A1Q8EE50"/>
<dbReference type="CDD" id="cd07750">
    <property type="entry name" value="PolyPPase_VTC_like"/>
    <property type="match status" value="1"/>
</dbReference>
<reference evidence="4" key="2">
    <citation type="submission" date="2016-12" db="EMBL/GenBank/DDBJ databases">
        <authorList>
            <person name="Gulvik C.A."/>
        </authorList>
    </citation>
    <scope>NUCLEOTIDE SEQUENCE [LARGE SCALE GENOMIC DNA]</scope>
    <source>
        <strain evidence="4">ATCC 51725</strain>
    </source>
</reference>
<dbReference type="SUPFAM" id="SSF55154">
    <property type="entry name" value="CYTH-like phosphatases"/>
    <property type="match status" value="1"/>
</dbReference>
<evidence type="ECO:0000259" key="1">
    <source>
        <dbReference type="Pfam" id="PF09359"/>
    </source>
</evidence>
<name>A0A1Q8EE50_STRAI</name>
<evidence type="ECO:0000313" key="3">
    <source>
        <dbReference type="EMBL" id="SUN08088.1"/>
    </source>
</evidence>
<dbReference type="GO" id="GO:0006799">
    <property type="term" value="P:polyphosphate biosynthetic process"/>
    <property type="evidence" value="ECO:0007669"/>
    <property type="project" value="UniProtKB-ARBA"/>
</dbReference>
<reference evidence="3 5" key="3">
    <citation type="submission" date="2018-06" db="EMBL/GenBank/DDBJ databases">
        <authorList>
            <consortium name="Pathogen Informatics"/>
            <person name="Doyle S."/>
        </authorList>
    </citation>
    <scope>NUCLEOTIDE SEQUENCE [LARGE SCALE GENOMIC DNA]</scope>
    <source>
        <strain evidence="3 5">NCTC12957</strain>
    </source>
</reference>
<reference evidence="2" key="1">
    <citation type="submission" date="2016-12" db="EMBL/GenBank/DDBJ databases">
        <authorList>
            <person name="Song W.-J."/>
            <person name="Kurnit D.M."/>
        </authorList>
    </citation>
    <scope>NUCLEOTIDE SEQUENCE [LARGE SCALE GENOMIC DNA]</scope>
    <source>
        <strain evidence="2">ATCC 51725</strain>
    </source>
</reference>
<gene>
    <name evidence="2" type="ORF">BU200_04160</name>
    <name evidence="3" type="ORF">NCTC12957_01676</name>
</gene>
<sequence length="247" mass="28849">MKTKIVQKQFRRKESKYIVDKAVFAQLETELKVYMVADEYANSTITNIYFDNENFEMIQDAIDKKYGREKVRMRVYDAQPSKNSQAFLEIKKKENKIGFKYRLTSTPLAVMEYVEKGLADQTMADEKVMSELATLKKRYGSIKPKMYIYYDRVSFKGKEDQKVRVTVDQNLLYRADHIDVERGRFGKALLDPDKVIIEIKVAEEQPTWLVDLLEKYQIQKQSFSKYGNAYRLASLSRGGEQHANAAI</sequence>
<dbReference type="OrthoDB" id="185578at2"/>
<dbReference type="EMBL" id="MSJL01000013">
    <property type="protein sequence ID" value="OLF50085.1"/>
    <property type="molecule type" value="Genomic_DNA"/>
</dbReference>
<evidence type="ECO:0000313" key="5">
    <source>
        <dbReference type="Proteomes" id="UP000255213"/>
    </source>
</evidence>
<dbReference type="Proteomes" id="UP000255213">
    <property type="component" value="Unassembled WGS sequence"/>
</dbReference>
<evidence type="ECO:0000313" key="4">
    <source>
        <dbReference type="Proteomes" id="UP000186437"/>
    </source>
</evidence>